<gene>
    <name evidence="1" type="ORF">A3860_28745</name>
</gene>
<proteinExistence type="predicted"/>
<sequence>MQTELSTGVMVETVELPSEALQRTITINFYSPAHIPADNQLSLLLLNDGQDIEAMGFDKMLAYLLETEAIKPMLCVGIHCGEERMLEYGMISSADFKGRGAKAGLYRQFILEELLPFIHARYNQLVFNEMAFAGFSLGGLSALDLVWNHPEVFSKVGVFSGSLWWRSKDKKEKDFNEANDRLMHRQIRQGKYQPSLKFFFQCGELDETEDRNGNKVIDSIDDTIDIMRELLAKGWKEGKDMRYLQLPDGRHDVRSWAKALPVFLKWGWRKKVQHS</sequence>
<protein>
    <submittedName>
        <fullName evidence="1">Esterase</fullName>
    </submittedName>
</protein>
<accession>A0A1V9FVW2</accession>
<dbReference type="InterPro" id="IPR029058">
    <property type="entry name" value="AB_hydrolase_fold"/>
</dbReference>
<name>A0A1V9FVW2_9BACT</name>
<dbReference type="Pfam" id="PF00756">
    <property type="entry name" value="Esterase"/>
    <property type="match status" value="1"/>
</dbReference>
<dbReference type="SUPFAM" id="SSF53474">
    <property type="entry name" value="alpha/beta-Hydrolases"/>
    <property type="match status" value="1"/>
</dbReference>
<dbReference type="Gene3D" id="3.40.50.1820">
    <property type="entry name" value="alpha/beta hydrolase"/>
    <property type="match status" value="1"/>
</dbReference>
<organism evidence="1 2">
    <name type="scientific">Niastella vici</name>
    <dbReference type="NCBI Taxonomy" id="1703345"/>
    <lineage>
        <taxon>Bacteria</taxon>
        <taxon>Pseudomonadati</taxon>
        <taxon>Bacteroidota</taxon>
        <taxon>Chitinophagia</taxon>
        <taxon>Chitinophagales</taxon>
        <taxon>Chitinophagaceae</taxon>
        <taxon>Niastella</taxon>
    </lineage>
</organism>
<dbReference type="OrthoDB" id="9784036at2"/>
<evidence type="ECO:0000313" key="1">
    <source>
        <dbReference type="EMBL" id="OQP62438.1"/>
    </source>
</evidence>
<dbReference type="RefSeq" id="WP_081149303.1">
    <property type="nucleotide sequence ID" value="NZ_LVYD01000051.1"/>
</dbReference>
<evidence type="ECO:0000313" key="2">
    <source>
        <dbReference type="Proteomes" id="UP000192796"/>
    </source>
</evidence>
<dbReference type="EMBL" id="LVYD01000051">
    <property type="protein sequence ID" value="OQP62438.1"/>
    <property type="molecule type" value="Genomic_DNA"/>
</dbReference>
<dbReference type="Proteomes" id="UP000192796">
    <property type="component" value="Unassembled WGS sequence"/>
</dbReference>
<dbReference type="PANTHER" id="PTHR48098:SF6">
    <property type="entry name" value="FERRI-BACILLIBACTIN ESTERASE BESA"/>
    <property type="match status" value="1"/>
</dbReference>
<dbReference type="AlphaFoldDB" id="A0A1V9FVW2"/>
<dbReference type="InterPro" id="IPR000801">
    <property type="entry name" value="Esterase-like"/>
</dbReference>
<dbReference type="InterPro" id="IPR050583">
    <property type="entry name" value="Mycobacterial_A85_antigen"/>
</dbReference>
<keyword evidence="2" id="KW-1185">Reference proteome</keyword>
<comment type="caution">
    <text evidence="1">The sequence shown here is derived from an EMBL/GenBank/DDBJ whole genome shotgun (WGS) entry which is preliminary data.</text>
</comment>
<dbReference type="PANTHER" id="PTHR48098">
    <property type="entry name" value="ENTEROCHELIN ESTERASE-RELATED"/>
    <property type="match status" value="1"/>
</dbReference>
<reference evidence="1 2" key="1">
    <citation type="submission" date="2016-03" db="EMBL/GenBank/DDBJ databases">
        <title>Niastella vici sp. nov., isolated from farmland soil.</title>
        <authorList>
            <person name="Chen L."/>
            <person name="Wang D."/>
            <person name="Yang S."/>
            <person name="Wang G."/>
        </authorList>
    </citation>
    <scope>NUCLEOTIDE SEQUENCE [LARGE SCALE GENOMIC DNA]</scope>
    <source>
        <strain evidence="1 2">DJ57</strain>
    </source>
</reference>
<dbReference type="STRING" id="1703345.A3860_28745"/>